<dbReference type="PANTHER" id="PTHR32098:SF5">
    <property type="entry name" value="LYCOPENE BETA_EPSILON CYCLASE PROTEIN"/>
    <property type="match status" value="1"/>
</dbReference>
<evidence type="ECO:0000313" key="3">
    <source>
        <dbReference type="Proteomes" id="UP001491310"/>
    </source>
</evidence>
<feature type="region of interest" description="Disordered" evidence="1">
    <location>
        <begin position="240"/>
        <end position="279"/>
    </location>
</feature>
<dbReference type="PANTHER" id="PTHR32098">
    <property type="entry name" value="LYCOPENE BETA/EPSILON CYCLASE PROTEIN"/>
    <property type="match status" value="1"/>
</dbReference>
<reference evidence="2 3" key="1">
    <citation type="journal article" date="2024" name="Nat. Commun.">
        <title>Phylogenomics reveals the evolutionary origins of lichenization in chlorophyte algae.</title>
        <authorList>
            <person name="Puginier C."/>
            <person name="Libourel C."/>
            <person name="Otte J."/>
            <person name="Skaloud P."/>
            <person name="Haon M."/>
            <person name="Grisel S."/>
            <person name="Petersen M."/>
            <person name="Berrin J.G."/>
            <person name="Delaux P.M."/>
            <person name="Dal Grande F."/>
            <person name="Keller J."/>
        </authorList>
    </citation>
    <scope>NUCLEOTIDE SEQUENCE [LARGE SCALE GENOMIC DNA]</scope>
    <source>
        <strain evidence="2 3">SAG 216-7</strain>
    </source>
</reference>
<dbReference type="EMBL" id="JALJOT010000003">
    <property type="protein sequence ID" value="KAK9916973.1"/>
    <property type="molecule type" value="Genomic_DNA"/>
</dbReference>
<evidence type="ECO:0008006" key="4">
    <source>
        <dbReference type="Google" id="ProtNLM"/>
    </source>
</evidence>
<evidence type="ECO:0000256" key="1">
    <source>
        <dbReference type="SAM" id="MobiDB-lite"/>
    </source>
</evidence>
<organism evidence="2 3">
    <name type="scientific">Coccomyxa subellipsoidea</name>
    <dbReference type="NCBI Taxonomy" id="248742"/>
    <lineage>
        <taxon>Eukaryota</taxon>
        <taxon>Viridiplantae</taxon>
        <taxon>Chlorophyta</taxon>
        <taxon>core chlorophytes</taxon>
        <taxon>Trebouxiophyceae</taxon>
        <taxon>Trebouxiophyceae incertae sedis</taxon>
        <taxon>Coccomyxaceae</taxon>
        <taxon>Coccomyxa</taxon>
    </lineage>
</organism>
<comment type="caution">
    <text evidence="2">The sequence shown here is derived from an EMBL/GenBank/DDBJ whole genome shotgun (WGS) entry which is preliminary data.</text>
</comment>
<accession>A0ABR2YYN1</accession>
<gene>
    <name evidence="2" type="ORF">WJX75_009362</name>
</gene>
<feature type="compositionally biased region" description="Low complexity" evidence="1">
    <location>
        <begin position="245"/>
        <end position="256"/>
    </location>
</feature>
<keyword evidence="3" id="KW-1185">Reference proteome</keyword>
<name>A0ABR2YYN1_9CHLO</name>
<dbReference type="Proteomes" id="UP001491310">
    <property type="component" value="Unassembled WGS sequence"/>
</dbReference>
<dbReference type="SUPFAM" id="SSF51905">
    <property type="entry name" value="FAD/NAD(P)-binding domain"/>
    <property type="match status" value="1"/>
</dbReference>
<sequence length="630" mass="69477">MHRCSPSQCSILRVCSSVASADVKTSKQGLESLANSILSDPSIEGDPLKFLHVSEAYWQAMKNAPPKRGPAVVRVRHRRLTETLDCEVAVCGGTLGLLVALALQLRGHKVSIVEKRRVEGRMQEWNVSMEELQDLVQLGLVTDGELSESIATEFNPVHIGFYDEAHPQPDIVARDVLNLGVNPRTLLAFMRARFLERGGVIYEGAAFHTAEVYPEGVKIQLSSGVELPITAGDANRPLAARGMASESSPEPQSSHSGARARPGEPADPSAGNDNGEVSCSGRPEQLTCRLLVDCMGHWSPIVRQMRGASRPDGMCLVVGSCATGFPADRNKSADFMRTVTDAEDDMQLFWQAFPAQGGAARTTYMFTYADCAKQRPPLQALLDRYFELLPGYQGVPLASLKFQRVLFGGFPCYSSSPLQPQFDRILQVGDASASQSPLSFGGFGSMLRHLRRLTEGLDAALQQDRLSRQALKLVQPYQPCLAAAWLFQRSMALRIGQLRAPRGRRGQLNGFLPPSHINRLLRANFRVMQLLGDRVLRPFLQDTIQFWPLTAAMMGTLLFAPVTIARVLVQVGPAVVLDWLKHYMLLGVYTLLNFLSKPFRGLLKGYRAQRMFEAWQWGSGKDHTYSPQGS</sequence>
<dbReference type="InterPro" id="IPR036188">
    <property type="entry name" value="FAD/NAD-bd_sf"/>
</dbReference>
<dbReference type="Gene3D" id="3.50.50.60">
    <property type="entry name" value="FAD/NAD(P)-binding domain"/>
    <property type="match status" value="2"/>
</dbReference>
<protein>
    <recommendedName>
        <fullName evidence="4">FAD/NAD(P)-binding domain-containing protein</fullName>
    </recommendedName>
</protein>
<proteinExistence type="predicted"/>
<evidence type="ECO:0000313" key="2">
    <source>
        <dbReference type="EMBL" id="KAK9916973.1"/>
    </source>
</evidence>